<evidence type="ECO:0000313" key="1">
    <source>
        <dbReference type="EMBL" id="AFN38067.1"/>
    </source>
</evidence>
<dbReference type="Proteomes" id="UP000225723">
    <property type="component" value="Segment"/>
</dbReference>
<gene>
    <name evidence="1" type="ORF">phi_A3R_ORF020</name>
</gene>
<protein>
    <submittedName>
        <fullName evidence="1">Uncharacterized protein</fullName>
    </submittedName>
</protein>
<dbReference type="EMBL" id="JX080301">
    <property type="protein sequence ID" value="AFN38067.1"/>
    <property type="molecule type" value="Genomic_DNA"/>
</dbReference>
<reference evidence="1 2" key="1">
    <citation type="journal article" date="2012" name="Adv. Virus Res.">
        <title>Genomics of Staphylococcal Twort-like Phages - Potential Therapeutics of the Post-Antibiotic Era.</title>
        <authorList>
            <person name="Lobocka M."/>
            <person name="Hejnowicz M.S."/>
            <person name="Dabrowski K."/>
            <person name="Gozdek A."/>
            <person name="Kosakowski J."/>
            <person name="Witkowska M."/>
            <person name="Ulatowska M.I."/>
            <person name="Weber-Dabrowska B."/>
            <person name="Kwiatek M."/>
            <person name="Parasion S."/>
            <person name="Gawor J."/>
            <person name="Kosowska H."/>
            <person name="Glowacka A."/>
        </authorList>
    </citation>
    <scope>NUCLEOTIDE SEQUENCE [LARGE SCALE GENOMIC DNA]</scope>
</reference>
<accession>I6X461</accession>
<proteinExistence type="predicted"/>
<name>I6X461_9CAUD</name>
<organism evidence="1 2">
    <name type="scientific">Staphylococcus phage A3R</name>
    <dbReference type="NCBI Taxonomy" id="1195077"/>
    <lineage>
        <taxon>Viruses</taxon>
        <taxon>Duplodnaviria</taxon>
        <taxon>Heunggongvirae</taxon>
        <taxon>Uroviricota</taxon>
        <taxon>Caudoviricetes</taxon>
        <taxon>Herelleviridae</taxon>
        <taxon>Twortvirinae</taxon>
        <taxon>Kayvirus</taxon>
        <taxon>Kayvirus G1</taxon>
    </lineage>
</organism>
<evidence type="ECO:0000313" key="2">
    <source>
        <dbReference type="Proteomes" id="UP000225723"/>
    </source>
</evidence>
<sequence>MSNMDFYQFLNHENVRVNSITPSQKNFIRENLELTNLEDTDIDFISSKQAKEEIEKIIRIKNEEEYDMAMDALAGWVTKHGY</sequence>